<feature type="transmembrane region" description="Helical" evidence="1">
    <location>
        <begin position="68"/>
        <end position="86"/>
    </location>
</feature>
<feature type="transmembrane region" description="Helical" evidence="1">
    <location>
        <begin position="98"/>
        <end position="116"/>
    </location>
</feature>
<evidence type="ECO:0000256" key="1">
    <source>
        <dbReference type="SAM" id="Phobius"/>
    </source>
</evidence>
<keyword evidence="1" id="KW-1133">Transmembrane helix</keyword>
<dbReference type="Proteomes" id="UP000298517">
    <property type="component" value="Unassembled WGS sequence"/>
</dbReference>
<keyword evidence="1" id="KW-0812">Transmembrane</keyword>
<comment type="caution">
    <text evidence="3">The sequence shown here is derived from an EMBL/GenBank/DDBJ whole genome shotgun (WGS) entry which is preliminary data.</text>
</comment>
<evidence type="ECO:0000259" key="2">
    <source>
        <dbReference type="Pfam" id="PF04892"/>
    </source>
</evidence>
<dbReference type="AlphaFoldDB" id="A0A4Y8APK3"/>
<dbReference type="RefSeq" id="WP_134248996.1">
    <property type="nucleotide sequence ID" value="NZ_SNQI01000005.1"/>
</dbReference>
<proteinExistence type="predicted"/>
<dbReference type="OrthoDB" id="5472246at2"/>
<organism evidence="3 4">
    <name type="scientific">Gramella jeungdoensis</name>
    <dbReference type="NCBI Taxonomy" id="708091"/>
    <lineage>
        <taxon>Bacteria</taxon>
        <taxon>Pseudomonadati</taxon>
        <taxon>Bacteroidota</taxon>
        <taxon>Flavobacteriia</taxon>
        <taxon>Flavobacteriales</taxon>
        <taxon>Flavobacteriaceae</taxon>
        <taxon>Christiangramia</taxon>
    </lineage>
</organism>
<accession>A0A4Y8APK3</accession>
<feature type="transmembrane region" description="Helical" evidence="1">
    <location>
        <begin position="5"/>
        <end position="27"/>
    </location>
</feature>
<sequence length="120" mass="13639">MEDKLFLFLAIFITIIIGWGSLITIGNTVSSNINVSDKAIHLTAYLIVTLCWLIAYKNKLKILKINAYIVFLIFFYGIIIEVLQATFTTNRQFEIKDIVANTIGIALGFTVFRVLTQKNF</sequence>
<evidence type="ECO:0000313" key="4">
    <source>
        <dbReference type="Proteomes" id="UP000298517"/>
    </source>
</evidence>
<feature type="domain" description="VanZ-like" evidence="2">
    <location>
        <begin position="36"/>
        <end position="115"/>
    </location>
</feature>
<dbReference type="Pfam" id="PF04892">
    <property type="entry name" value="VanZ"/>
    <property type="match status" value="1"/>
</dbReference>
<protein>
    <recommendedName>
        <fullName evidence="2">VanZ-like domain-containing protein</fullName>
    </recommendedName>
</protein>
<name>A0A4Y8APK3_9FLAO</name>
<feature type="transmembrane region" description="Helical" evidence="1">
    <location>
        <begin position="39"/>
        <end position="56"/>
    </location>
</feature>
<keyword evidence="1" id="KW-0472">Membrane</keyword>
<gene>
    <name evidence="3" type="ORF">E2488_13970</name>
</gene>
<evidence type="ECO:0000313" key="3">
    <source>
        <dbReference type="EMBL" id="TEW72552.1"/>
    </source>
</evidence>
<keyword evidence="4" id="KW-1185">Reference proteome</keyword>
<dbReference type="NCBIfam" id="NF037970">
    <property type="entry name" value="vanZ_1"/>
    <property type="match status" value="1"/>
</dbReference>
<dbReference type="EMBL" id="SNQI01000005">
    <property type="protein sequence ID" value="TEW72552.1"/>
    <property type="molecule type" value="Genomic_DNA"/>
</dbReference>
<reference evidence="3 4" key="1">
    <citation type="journal article" date="2011" name="J. Microbiol.">
        <title>Gramella jeungdoensis sp. nov., isolated from a solar saltern in Korea.</title>
        <authorList>
            <person name="Joung Y."/>
            <person name="Kim H."/>
            <person name="Jang T."/>
            <person name="Ahn T.S."/>
            <person name="Joh K."/>
        </authorList>
    </citation>
    <scope>NUCLEOTIDE SEQUENCE [LARGE SCALE GENOMIC DNA]</scope>
    <source>
        <strain evidence="3 4">KCTC 23123</strain>
    </source>
</reference>
<dbReference type="InterPro" id="IPR006976">
    <property type="entry name" value="VanZ-like"/>
</dbReference>
<dbReference type="PANTHER" id="PTHR28008">
    <property type="entry name" value="DOMAIN PROTEIN, PUTATIVE (AFU_ORTHOLOGUE AFUA_3G10980)-RELATED"/>
    <property type="match status" value="1"/>
</dbReference>
<dbReference type="PANTHER" id="PTHR28008:SF1">
    <property type="entry name" value="DOMAIN PROTEIN, PUTATIVE (AFU_ORTHOLOGUE AFUA_3G10980)-RELATED"/>
    <property type="match status" value="1"/>
</dbReference>